<sequence>MANPIHWFTPLGGDNDSAPPLKAPVQGSFNIDVDDTAWGLSNRSAGTVPDAAHPSDFEIPGNFVAQPSDLQTHPSDRDLPPLPHLATLRSPSVSKDTFVDAKRTLDQFVRAKLGLRDARPDPGRLPDPTMLGINTATLRKHLSKFCDPSPLDGSALLSYYRFVEVMLDREPAALSISNTASNTKYLQMCREAGRDWHPARFPSKLVEYLVPRVSKPGDVILDPFAGSNVVGAVAAEHDRGWIAIDTNREYLETSEFRFQSRDAVSNADEHQETLGAFST</sequence>
<name>A0A1H8U333_9EURY</name>
<accession>A0A1H8U333</accession>
<protein>
    <recommendedName>
        <fullName evidence="3">Type II methyltransferase</fullName>
        <ecNumber evidence="3">2.1.1.113</ecNumber>
    </recommendedName>
    <alternativeName>
        <fullName evidence="3">N-4 cytosine-specific methyltransferase</fullName>
    </alternativeName>
</protein>
<keyword evidence="7" id="KW-1185">Reference proteome</keyword>
<dbReference type="InterPro" id="IPR029063">
    <property type="entry name" value="SAM-dependent_MTases_sf"/>
</dbReference>
<evidence type="ECO:0000313" key="7">
    <source>
        <dbReference type="Proteomes" id="UP000198775"/>
    </source>
</evidence>
<reference evidence="7" key="1">
    <citation type="submission" date="2016-10" db="EMBL/GenBank/DDBJ databases">
        <authorList>
            <person name="Varghese N."/>
            <person name="Submissions S."/>
        </authorList>
    </citation>
    <scope>NUCLEOTIDE SEQUENCE [LARGE SCALE GENOMIC DNA]</scope>
    <source>
        <strain evidence="7">IBRC-M 10043</strain>
    </source>
</reference>
<dbReference type="GO" id="GO:0032259">
    <property type="term" value="P:methylation"/>
    <property type="evidence" value="ECO:0007669"/>
    <property type="project" value="UniProtKB-KW"/>
</dbReference>
<dbReference type="AlphaFoldDB" id="A0A1H8U333"/>
<evidence type="ECO:0000313" key="6">
    <source>
        <dbReference type="EMBL" id="SEO97659.1"/>
    </source>
</evidence>
<dbReference type="Gene3D" id="3.40.50.150">
    <property type="entry name" value="Vaccinia Virus protein VP39"/>
    <property type="match status" value="1"/>
</dbReference>
<dbReference type="EC" id="2.1.1.113" evidence="3"/>
<gene>
    <name evidence="6" type="ORF">SAMN05216388_102539</name>
</gene>
<comment type="catalytic activity">
    <reaction evidence="3">
        <text>a 2'-deoxycytidine in DNA + S-adenosyl-L-methionine = an N(4)-methyl-2'-deoxycytidine in DNA + S-adenosyl-L-homocysteine + H(+)</text>
        <dbReference type="Rhea" id="RHEA:16857"/>
        <dbReference type="Rhea" id="RHEA-COMP:11369"/>
        <dbReference type="Rhea" id="RHEA-COMP:13674"/>
        <dbReference type="ChEBI" id="CHEBI:15378"/>
        <dbReference type="ChEBI" id="CHEBI:57856"/>
        <dbReference type="ChEBI" id="CHEBI:59789"/>
        <dbReference type="ChEBI" id="CHEBI:85452"/>
        <dbReference type="ChEBI" id="CHEBI:137933"/>
        <dbReference type="EC" id="2.1.1.113"/>
    </reaction>
</comment>
<keyword evidence="2" id="KW-0808">Transferase</keyword>
<keyword evidence="3" id="KW-0680">Restriction system</keyword>
<proteinExistence type="inferred from homology"/>
<organism evidence="6 7">
    <name type="scientific">Halorientalis persicus</name>
    <dbReference type="NCBI Taxonomy" id="1367881"/>
    <lineage>
        <taxon>Archaea</taxon>
        <taxon>Methanobacteriati</taxon>
        <taxon>Methanobacteriota</taxon>
        <taxon>Stenosarchaea group</taxon>
        <taxon>Halobacteria</taxon>
        <taxon>Halobacteriales</taxon>
        <taxon>Haloarculaceae</taxon>
        <taxon>Halorientalis</taxon>
    </lineage>
</organism>
<dbReference type="InterPro" id="IPR001091">
    <property type="entry name" value="RM_Methyltransferase"/>
</dbReference>
<dbReference type="InterPro" id="IPR002941">
    <property type="entry name" value="DNA_methylase_N4/N6"/>
</dbReference>
<evidence type="ECO:0000256" key="1">
    <source>
        <dbReference type="ARBA" id="ARBA00022603"/>
    </source>
</evidence>
<evidence type="ECO:0000259" key="5">
    <source>
        <dbReference type="Pfam" id="PF01555"/>
    </source>
</evidence>
<comment type="similarity">
    <text evidence="3">Belongs to the N(4)/N(6)-methyltransferase family.</text>
</comment>
<evidence type="ECO:0000256" key="3">
    <source>
        <dbReference type="RuleBase" id="RU362026"/>
    </source>
</evidence>
<dbReference type="Proteomes" id="UP000198775">
    <property type="component" value="Unassembled WGS sequence"/>
</dbReference>
<dbReference type="PRINTS" id="PR00508">
    <property type="entry name" value="S21N4MTFRASE"/>
</dbReference>
<dbReference type="EMBL" id="FOCX01000025">
    <property type="protein sequence ID" value="SEO97659.1"/>
    <property type="molecule type" value="Genomic_DNA"/>
</dbReference>
<keyword evidence="1 3" id="KW-0489">Methyltransferase</keyword>
<evidence type="ECO:0000256" key="4">
    <source>
        <dbReference type="SAM" id="MobiDB-lite"/>
    </source>
</evidence>
<feature type="region of interest" description="Disordered" evidence="4">
    <location>
        <begin position="1"/>
        <end position="27"/>
    </location>
</feature>
<feature type="domain" description="DNA methylase N-4/N-6" evidence="5">
    <location>
        <begin position="190"/>
        <end position="255"/>
    </location>
</feature>
<dbReference type="Pfam" id="PF01555">
    <property type="entry name" value="N6_N4_Mtase"/>
    <property type="match status" value="1"/>
</dbReference>
<dbReference type="GO" id="GO:0009307">
    <property type="term" value="P:DNA restriction-modification system"/>
    <property type="evidence" value="ECO:0007669"/>
    <property type="project" value="UniProtKB-KW"/>
</dbReference>
<dbReference type="SUPFAM" id="SSF53335">
    <property type="entry name" value="S-adenosyl-L-methionine-dependent methyltransferases"/>
    <property type="match status" value="1"/>
</dbReference>
<dbReference type="GO" id="GO:0003677">
    <property type="term" value="F:DNA binding"/>
    <property type="evidence" value="ECO:0007669"/>
    <property type="project" value="InterPro"/>
</dbReference>
<dbReference type="GO" id="GO:0008170">
    <property type="term" value="F:N-methyltransferase activity"/>
    <property type="evidence" value="ECO:0007669"/>
    <property type="project" value="InterPro"/>
</dbReference>
<evidence type="ECO:0000256" key="2">
    <source>
        <dbReference type="ARBA" id="ARBA00022679"/>
    </source>
</evidence>
<keyword evidence="3" id="KW-0949">S-adenosyl-L-methionine</keyword>
<dbReference type="GO" id="GO:0015667">
    <property type="term" value="F:site-specific DNA-methyltransferase (cytosine-N4-specific) activity"/>
    <property type="evidence" value="ECO:0007669"/>
    <property type="project" value="UniProtKB-EC"/>
</dbReference>